<keyword evidence="3" id="KW-1185">Reference proteome</keyword>
<proteinExistence type="predicted"/>
<dbReference type="HOGENOM" id="CLU_2550590_0_0_5"/>
<name>A5G0V8_ACICJ</name>
<accession>A5G0V8</accession>
<evidence type="ECO:0000256" key="1">
    <source>
        <dbReference type="SAM" id="MobiDB-lite"/>
    </source>
</evidence>
<dbReference type="RefSeq" id="WP_012039945.1">
    <property type="nucleotide sequence ID" value="NC_009484.1"/>
</dbReference>
<organism evidence="2 3">
    <name type="scientific">Acidiphilium cryptum (strain JF-5)</name>
    <dbReference type="NCBI Taxonomy" id="349163"/>
    <lineage>
        <taxon>Bacteria</taxon>
        <taxon>Pseudomonadati</taxon>
        <taxon>Pseudomonadota</taxon>
        <taxon>Alphaproteobacteria</taxon>
        <taxon>Acetobacterales</taxon>
        <taxon>Acidocellaceae</taxon>
        <taxon>Acidiphilium</taxon>
    </lineage>
</organism>
<dbReference type="AlphaFoldDB" id="A5G0V8"/>
<evidence type="ECO:0000313" key="3">
    <source>
        <dbReference type="Proteomes" id="UP000000245"/>
    </source>
</evidence>
<reference evidence="2 3" key="1">
    <citation type="submission" date="2007-05" db="EMBL/GenBank/DDBJ databases">
        <title>Complete sequence of chromosome of Acidiphilium cryptum JF-5.</title>
        <authorList>
            <consortium name="US DOE Joint Genome Institute"/>
            <person name="Copeland A."/>
            <person name="Lucas S."/>
            <person name="Lapidus A."/>
            <person name="Barry K."/>
            <person name="Detter J.C."/>
            <person name="Glavina del Rio T."/>
            <person name="Hammon N."/>
            <person name="Israni S."/>
            <person name="Dalin E."/>
            <person name="Tice H."/>
            <person name="Pitluck S."/>
            <person name="Sims D."/>
            <person name="Brettin T."/>
            <person name="Bruce D."/>
            <person name="Han C."/>
            <person name="Schmutz J."/>
            <person name="Larimer F."/>
            <person name="Land M."/>
            <person name="Hauser L."/>
            <person name="Kyrpides N."/>
            <person name="Kim E."/>
            <person name="Magnuson T."/>
            <person name="Richardson P."/>
        </authorList>
    </citation>
    <scope>NUCLEOTIDE SEQUENCE [LARGE SCALE GENOMIC DNA]</scope>
    <source>
        <strain evidence="2 3">JF-5</strain>
    </source>
</reference>
<evidence type="ECO:0000313" key="2">
    <source>
        <dbReference type="EMBL" id="ABQ31490.1"/>
    </source>
</evidence>
<gene>
    <name evidence="2" type="ordered locus">Acry_2295</name>
</gene>
<dbReference type="EMBL" id="CP000697">
    <property type="protein sequence ID" value="ABQ31490.1"/>
    <property type="molecule type" value="Genomic_DNA"/>
</dbReference>
<feature type="region of interest" description="Disordered" evidence="1">
    <location>
        <begin position="63"/>
        <end position="86"/>
    </location>
</feature>
<dbReference type="KEGG" id="acr:Acry_2295"/>
<protein>
    <submittedName>
        <fullName evidence="2">Uncharacterized protein</fullName>
    </submittedName>
</protein>
<sequence length="86" mass="9287">MTAIDDAAIVLLLARALAAASGEGRVATPALHAACRAAFPSWHVTPAEIGAILSAAGWKHKQWRERRGNPDNRMRGYMPPMPEGQR</sequence>
<dbReference type="Proteomes" id="UP000000245">
    <property type="component" value="Chromosome"/>
</dbReference>
<feature type="compositionally biased region" description="Basic and acidic residues" evidence="1">
    <location>
        <begin position="65"/>
        <end position="74"/>
    </location>
</feature>